<keyword evidence="4" id="KW-1133">Transmembrane helix</keyword>
<evidence type="ECO:0000256" key="1">
    <source>
        <dbReference type="ARBA" id="ARBA00022448"/>
    </source>
</evidence>
<evidence type="ECO:0000313" key="5">
    <source>
        <dbReference type="EMBL" id="HGS86600.1"/>
    </source>
</evidence>
<dbReference type="PANTHER" id="PTHR30097">
    <property type="entry name" value="CATION EFFLUX SYSTEM PROTEIN CUSB"/>
    <property type="match status" value="1"/>
</dbReference>
<reference evidence="5" key="1">
    <citation type="journal article" date="2020" name="mSystems">
        <title>Genome- and Community-Level Interaction Insights into Carbon Utilization and Element Cycling Functions of Hydrothermarchaeota in Hydrothermal Sediment.</title>
        <authorList>
            <person name="Zhou Z."/>
            <person name="Liu Y."/>
            <person name="Xu W."/>
            <person name="Pan J."/>
            <person name="Luo Z.H."/>
            <person name="Li M."/>
        </authorList>
    </citation>
    <scope>NUCLEOTIDE SEQUENCE [LARGE SCALE GENOMIC DNA]</scope>
    <source>
        <strain evidence="5">SpSt-556</strain>
    </source>
</reference>
<sequence length="691" mass="77013">MSEASRSGTEKSHAAETTEAAPDAALLEQTRQQIRTLVAEIAELAKSDLTPEQFYPQFLDRVVSALAAVGGAVWAVDGEGRLTLQYQINLHQARIENDAAQRQHGRLLSQVFRQGEPLLVPPRSGGADLDQPGNPSDHVLVFGLLKTDLETVGLVEILQRPDGGPNTQRGYLRFVSQMCELAGEFLKSHQLRHFSHRQVLWARLEEFCRAVHADLNPQTTAYTVANEGRRLIECDRLTVVLRRGNRYSVEAISGQDVFERRSNAVRLLEELAAAVAGAGDPVWYSGDSQDLAPQVEEAVQAYVDESHSKTVAVLPLTRPRRDDDSEDSRRDETEPVIGALVVEQIEDSRIPEGMTQRAAVVVRHSATALANALDHHSVFLLPVWQAVGRTRWIVAARNRPWLAGALCILVALGVIGLWPAAFEIEAPGSLQPAVRRHVYAGAKGRVAEVLIRHGDQVRAGQLLVQLRDPELEMAATENEGQRITLAQRVLSLERLLLEPKGMAAEERMRISGELAEARERLQTLAAQRQLFERRLEELRVVSPINGVVITWDVENRLMNLPVQRGQLLLTVADPSQQWQLELDVPERHVGRIVAAQRSLQQPDLPVRYQLATDPGQTFTGRLAEIHLGAEVRGEHGNTIQAKVSIEKDVLPHLRPGASANAKVYCGRRPLIYVWFHDVWAFWQSRVVFRYL</sequence>
<comment type="caution">
    <text evidence="5">The sequence shown here is derived from an EMBL/GenBank/DDBJ whole genome shotgun (WGS) entry which is preliminary data.</text>
</comment>
<protein>
    <submittedName>
        <fullName evidence="5">HlyD family efflux transporter periplasmic adaptor subunit</fullName>
    </submittedName>
</protein>
<feature type="coiled-coil region" evidence="2">
    <location>
        <begin position="507"/>
        <end position="541"/>
    </location>
</feature>
<accession>A0A7C4KYT8</accession>
<evidence type="ECO:0000256" key="2">
    <source>
        <dbReference type="SAM" id="Coils"/>
    </source>
</evidence>
<dbReference type="PANTHER" id="PTHR30097:SF4">
    <property type="entry name" value="SLR6042 PROTEIN"/>
    <property type="match status" value="1"/>
</dbReference>
<dbReference type="EMBL" id="DSXR01000040">
    <property type="protein sequence ID" value="HGS86600.1"/>
    <property type="molecule type" value="Genomic_DNA"/>
</dbReference>
<dbReference type="AlphaFoldDB" id="A0A7C4KYT8"/>
<name>A0A7C4KYT8_9CHLR</name>
<dbReference type="Gene3D" id="3.30.450.40">
    <property type="match status" value="2"/>
</dbReference>
<gene>
    <name evidence="5" type="ORF">ENT17_03175</name>
</gene>
<keyword evidence="4" id="KW-0812">Transmembrane</keyword>
<keyword evidence="1" id="KW-0813">Transport</keyword>
<keyword evidence="4" id="KW-0472">Membrane</keyword>
<organism evidence="5">
    <name type="scientific">Bellilinea caldifistulae</name>
    <dbReference type="NCBI Taxonomy" id="360411"/>
    <lineage>
        <taxon>Bacteria</taxon>
        <taxon>Bacillati</taxon>
        <taxon>Chloroflexota</taxon>
        <taxon>Anaerolineae</taxon>
        <taxon>Anaerolineales</taxon>
        <taxon>Anaerolineaceae</taxon>
        <taxon>Bellilinea</taxon>
    </lineage>
</organism>
<dbReference type="InterPro" id="IPR029016">
    <property type="entry name" value="GAF-like_dom_sf"/>
</dbReference>
<dbReference type="SUPFAM" id="SSF111369">
    <property type="entry name" value="HlyD-like secretion proteins"/>
    <property type="match status" value="1"/>
</dbReference>
<dbReference type="Gene3D" id="2.40.50.100">
    <property type="match status" value="1"/>
</dbReference>
<keyword evidence="2" id="KW-0175">Coiled coil</keyword>
<dbReference type="GO" id="GO:0030313">
    <property type="term" value="C:cell envelope"/>
    <property type="evidence" value="ECO:0007669"/>
    <property type="project" value="TreeGrafter"/>
</dbReference>
<dbReference type="GO" id="GO:0060003">
    <property type="term" value="P:copper ion export"/>
    <property type="evidence" value="ECO:0007669"/>
    <property type="project" value="TreeGrafter"/>
</dbReference>
<proteinExistence type="predicted"/>
<feature type="transmembrane region" description="Helical" evidence="4">
    <location>
        <begin position="401"/>
        <end position="421"/>
    </location>
</feature>
<feature type="region of interest" description="Disordered" evidence="3">
    <location>
        <begin position="1"/>
        <end position="24"/>
    </location>
</feature>
<dbReference type="Gene3D" id="2.40.30.170">
    <property type="match status" value="1"/>
</dbReference>
<evidence type="ECO:0000256" key="3">
    <source>
        <dbReference type="SAM" id="MobiDB-lite"/>
    </source>
</evidence>
<dbReference type="GO" id="GO:0015679">
    <property type="term" value="P:plasma membrane copper ion transport"/>
    <property type="evidence" value="ECO:0007669"/>
    <property type="project" value="TreeGrafter"/>
</dbReference>
<dbReference type="SUPFAM" id="SSF55781">
    <property type="entry name" value="GAF domain-like"/>
    <property type="match status" value="2"/>
</dbReference>
<dbReference type="InterPro" id="IPR051909">
    <property type="entry name" value="MFP_Cation_Efflux"/>
</dbReference>
<evidence type="ECO:0000256" key="4">
    <source>
        <dbReference type="SAM" id="Phobius"/>
    </source>
</evidence>